<evidence type="ECO:0000313" key="2">
    <source>
        <dbReference type="Proteomes" id="UP001201273"/>
    </source>
</evidence>
<comment type="caution">
    <text evidence="1">The sequence shown here is derived from an EMBL/GenBank/DDBJ whole genome shotgun (WGS) entry which is preliminary data.</text>
</comment>
<dbReference type="RefSeq" id="WP_233054940.1">
    <property type="nucleotide sequence ID" value="NZ_JAIMJA010000035.1"/>
</dbReference>
<evidence type="ECO:0000313" key="1">
    <source>
        <dbReference type="EMBL" id="MCE2597193.1"/>
    </source>
</evidence>
<protein>
    <recommendedName>
        <fullName evidence="3">Minor tail protein</fullName>
    </recommendedName>
</protein>
<evidence type="ECO:0008006" key="3">
    <source>
        <dbReference type="Google" id="ProtNLM"/>
    </source>
</evidence>
<proteinExistence type="predicted"/>
<name>A0ABS8WF52_9GAMM</name>
<keyword evidence="2" id="KW-1185">Reference proteome</keyword>
<dbReference type="Proteomes" id="UP001201273">
    <property type="component" value="Unassembled WGS sequence"/>
</dbReference>
<accession>A0ABS8WF52</accession>
<sequence>MWFSFTSAAVTSGAKEVTVTGADAYAIRGHDALLISGFPPVEIAAAVNANTLVLRQPWPYDTATAEASVLPTFGDFNNAIANVKNVGDFANKFLMQLHHWMTTTNPTAPIEDPVGNVTPLLTPAAIGMGAATGNKGFSVRRWTGDDVSIGVSDHATWIMADRQGQAGEVNTVRVGSAIATQNEESYPARGTTIFITQNSATPLVLLAQAGITIVGAGQKMAFGEGSTITLTAIEGDTWVLGGDVKPSNVVV</sequence>
<gene>
    <name evidence="1" type="ORF">K6Y31_20680</name>
</gene>
<organism evidence="1 2">
    <name type="scientific">Motilimonas cestriensis</name>
    <dbReference type="NCBI Taxonomy" id="2742685"/>
    <lineage>
        <taxon>Bacteria</taxon>
        <taxon>Pseudomonadati</taxon>
        <taxon>Pseudomonadota</taxon>
        <taxon>Gammaproteobacteria</taxon>
        <taxon>Alteromonadales</taxon>
        <taxon>Alteromonadales genera incertae sedis</taxon>
        <taxon>Motilimonas</taxon>
    </lineage>
</organism>
<dbReference type="EMBL" id="JAIMJA010000035">
    <property type="protein sequence ID" value="MCE2597193.1"/>
    <property type="molecule type" value="Genomic_DNA"/>
</dbReference>
<reference evidence="1 2" key="1">
    <citation type="journal article" date="2022" name="Environ. Microbiol. Rep.">
        <title>Eco-phylogenetic analyses reveal divergent evolution of vitamin B12 metabolism in the marine bacterial family 'Psychromonadaceae'.</title>
        <authorList>
            <person name="Jin X."/>
            <person name="Yang Y."/>
            <person name="Cao H."/>
            <person name="Gao B."/>
            <person name="Zhao Z."/>
        </authorList>
    </citation>
    <scope>NUCLEOTIDE SEQUENCE [LARGE SCALE GENOMIC DNA]</scope>
    <source>
        <strain evidence="1 2">MKS20</strain>
    </source>
</reference>